<dbReference type="Pfam" id="PF25969">
    <property type="entry name" value="NUDT9_N"/>
    <property type="match status" value="1"/>
</dbReference>
<keyword evidence="1" id="KW-1133">Transmembrane helix</keyword>
<organism evidence="2 3">
    <name type="scientific">Trichuris muris</name>
    <name type="common">Mouse whipworm</name>
    <dbReference type="NCBI Taxonomy" id="70415"/>
    <lineage>
        <taxon>Eukaryota</taxon>
        <taxon>Metazoa</taxon>
        <taxon>Ecdysozoa</taxon>
        <taxon>Nematoda</taxon>
        <taxon>Enoplea</taxon>
        <taxon>Dorylaimia</taxon>
        <taxon>Trichinellida</taxon>
        <taxon>Trichuridae</taxon>
        <taxon>Trichuris</taxon>
    </lineage>
</organism>
<keyword evidence="1" id="KW-0472">Membrane</keyword>
<dbReference type="AlphaFoldDB" id="A0A5S6QST3"/>
<evidence type="ECO:0000256" key="1">
    <source>
        <dbReference type="SAM" id="Phobius"/>
    </source>
</evidence>
<dbReference type="Proteomes" id="UP000046395">
    <property type="component" value="Unassembled WGS sequence"/>
</dbReference>
<evidence type="ECO:0000313" key="3">
    <source>
        <dbReference type="WBParaSite" id="TMUE_2000009962.1"/>
    </source>
</evidence>
<sequence>MNNASILQHNDTEERQYVLLHSSTAKFRIRKPLVPEVPWDLKPWNVTHPAYSPILWNATCITIDCDPDISTGFKPKFNEQDGSINRRRARCRKKTHTYEVKDGLPLNPSGRTGLTGRGYLPRYGPNHLAILMFVWQEKGELSILSRSRNVSYQDAFIMSYVDDPKAQPFPLRFRRILKKSLMEKYKSSAKVDRIIRSERKKFVRILAGSIPSQLETDNAWVELDVSIVLCQHTKLLCKYGLSYVKKEYGLEWYYARGGPSSSILESFTETYDRNLENYSIAYENTEIGISRWTLAAGLYLLAQAGFSGILVALSVICGVAAAVLAGIIAPSILALSLVALGNIVGKIFESEQ</sequence>
<feature type="transmembrane region" description="Helical" evidence="1">
    <location>
        <begin position="298"/>
        <end position="321"/>
    </location>
</feature>
<keyword evidence="1" id="KW-0812">Transmembrane</keyword>
<reference evidence="3" key="1">
    <citation type="submission" date="2019-12" db="UniProtKB">
        <authorList>
            <consortium name="WormBaseParasite"/>
        </authorList>
    </citation>
    <scope>IDENTIFICATION</scope>
</reference>
<dbReference type="GO" id="GO:0047631">
    <property type="term" value="F:ADP-ribose diphosphatase activity"/>
    <property type="evidence" value="ECO:0007669"/>
    <property type="project" value="InterPro"/>
</dbReference>
<name>A0A5S6QST3_TRIMR</name>
<evidence type="ECO:0000313" key="2">
    <source>
        <dbReference type="Proteomes" id="UP000046395"/>
    </source>
</evidence>
<dbReference type="WBParaSite" id="TMUE_2000009962.1">
    <property type="protein sequence ID" value="TMUE_2000009962.1"/>
    <property type="gene ID" value="WBGene00300789"/>
</dbReference>
<accession>A0A5S6QST3</accession>
<dbReference type="InterPro" id="IPR039989">
    <property type="entry name" value="NUDT9"/>
</dbReference>
<dbReference type="PANTHER" id="PTHR13030">
    <property type="entry name" value="NUDIX HYDROLASE"/>
    <property type="match status" value="1"/>
</dbReference>
<proteinExistence type="predicted"/>
<protein>
    <submittedName>
        <fullName evidence="3">Uncharacterized protein</fullName>
    </submittedName>
</protein>
<feature type="transmembrane region" description="Helical" evidence="1">
    <location>
        <begin position="327"/>
        <end position="348"/>
    </location>
</feature>
<keyword evidence="2" id="KW-1185">Reference proteome</keyword>
<dbReference type="PANTHER" id="PTHR13030:SF8">
    <property type="entry name" value="ADP-RIBOSE PYROPHOSPHATASE, MITOCHONDRIAL"/>
    <property type="match status" value="1"/>
</dbReference>